<keyword evidence="3" id="KW-1185">Reference proteome</keyword>
<gene>
    <name evidence="2" type="ORF">GCM10010253_04150</name>
</gene>
<evidence type="ECO:0000313" key="3">
    <source>
        <dbReference type="Proteomes" id="UP000659767"/>
    </source>
</evidence>
<dbReference type="EMBL" id="BMSZ01000001">
    <property type="protein sequence ID" value="GGS33910.1"/>
    <property type="molecule type" value="Genomic_DNA"/>
</dbReference>
<proteinExistence type="predicted"/>
<feature type="compositionally biased region" description="Basic and acidic residues" evidence="1">
    <location>
        <begin position="42"/>
        <end position="57"/>
    </location>
</feature>
<protein>
    <submittedName>
        <fullName evidence="2">Uncharacterized protein</fullName>
    </submittedName>
</protein>
<dbReference type="Proteomes" id="UP000659767">
    <property type="component" value="Unassembled WGS sequence"/>
</dbReference>
<feature type="region of interest" description="Disordered" evidence="1">
    <location>
        <begin position="35"/>
        <end position="58"/>
    </location>
</feature>
<comment type="caution">
    <text evidence="2">The sequence shown here is derived from an EMBL/GenBank/DDBJ whole genome shotgun (WGS) entry which is preliminary data.</text>
</comment>
<accession>A0ABQ2SLS4</accession>
<name>A0ABQ2SLS4_STRBA</name>
<evidence type="ECO:0000256" key="1">
    <source>
        <dbReference type="SAM" id="MobiDB-lite"/>
    </source>
</evidence>
<reference evidence="3" key="1">
    <citation type="journal article" date="2019" name="Int. J. Syst. Evol. Microbiol.">
        <title>The Global Catalogue of Microorganisms (GCM) 10K type strain sequencing project: providing services to taxonomists for standard genome sequencing and annotation.</title>
        <authorList>
            <consortium name="The Broad Institute Genomics Platform"/>
            <consortium name="The Broad Institute Genome Sequencing Center for Infectious Disease"/>
            <person name="Wu L."/>
            <person name="Ma J."/>
        </authorList>
    </citation>
    <scope>NUCLEOTIDE SEQUENCE [LARGE SCALE GENOMIC DNA]</scope>
    <source>
        <strain evidence="3">JCM 4350</strain>
    </source>
</reference>
<organism evidence="2 3">
    <name type="scientific">Streptomyces badius</name>
    <dbReference type="NCBI Taxonomy" id="1941"/>
    <lineage>
        <taxon>Bacteria</taxon>
        <taxon>Bacillati</taxon>
        <taxon>Actinomycetota</taxon>
        <taxon>Actinomycetes</taxon>
        <taxon>Kitasatosporales</taxon>
        <taxon>Streptomycetaceae</taxon>
        <taxon>Streptomyces</taxon>
    </lineage>
</organism>
<sequence length="71" mass="7387">MKVEVSASVCCSCDAVRMSVEKGVTVAVASKAGLRGPRGGRVQRETEIPAGGRRDGAAARADTPILLLRFT</sequence>
<evidence type="ECO:0000313" key="2">
    <source>
        <dbReference type="EMBL" id="GGS33910.1"/>
    </source>
</evidence>